<reference evidence="7" key="1">
    <citation type="submission" date="2018-08" db="EMBL/GenBank/DDBJ databases">
        <authorList>
            <person name="Im W.T."/>
        </authorList>
    </citation>
    <scope>NUCLEOTIDE SEQUENCE [LARGE SCALE GENOMIC DNA]</scope>
    <source>
        <strain evidence="7">LA-28</strain>
    </source>
</reference>
<evidence type="ECO:0000313" key="7">
    <source>
        <dbReference type="Proteomes" id="UP000262379"/>
    </source>
</evidence>
<dbReference type="PROSITE" id="PS50931">
    <property type="entry name" value="HTH_LYSR"/>
    <property type="match status" value="1"/>
</dbReference>
<dbReference type="PANTHER" id="PTHR30419">
    <property type="entry name" value="HTH-TYPE TRANSCRIPTIONAL REGULATOR YBHD"/>
    <property type="match status" value="1"/>
</dbReference>
<dbReference type="PRINTS" id="PR00039">
    <property type="entry name" value="HTHLYSR"/>
</dbReference>
<dbReference type="Gene3D" id="3.40.190.290">
    <property type="match status" value="1"/>
</dbReference>
<dbReference type="RefSeq" id="WP_116625881.1">
    <property type="nucleotide sequence ID" value="NZ_QURN01000039.1"/>
</dbReference>
<keyword evidence="2" id="KW-0805">Transcription regulation</keyword>
<keyword evidence="4" id="KW-0804">Transcription</keyword>
<gene>
    <name evidence="6" type="ORF">DY251_21160</name>
</gene>
<dbReference type="PANTHER" id="PTHR30419:SF8">
    <property type="entry name" value="NITROGEN ASSIMILATION TRANSCRIPTIONAL ACTIVATOR-RELATED"/>
    <property type="match status" value="1"/>
</dbReference>
<dbReference type="InterPro" id="IPR050950">
    <property type="entry name" value="HTH-type_LysR_regulators"/>
</dbReference>
<keyword evidence="3" id="KW-0238">DNA-binding</keyword>
<protein>
    <submittedName>
        <fullName evidence="6">LysR family transcriptional regulator</fullName>
    </submittedName>
</protein>
<comment type="caution">
    <text evidence="6">The sequence shown here is derived from an EMBL/GenBank/DDBJ whole genome shotgun (WGS) entry which is preliminary data.</text>
</comment>
<evidence type="ECO:0000256" key="2">
    <source>
        <dbReference type="ARBA" id="ARBA00023015"/>
    </source>
</evidence>
<name>A0A371X1V0_9HYPH</name>
<comment type="similarity">
    <text evidence="1">Belongs to the LysR transcriptional regulatory family.</text>
</comment>
<evidence type="ECO:0000313" key="6">
    <source>
        <dbReference type="EMBL" id="RFC63206.1"/>
    </source>
</evidence>
<dbReference type="EMBL" id="QURN01000039">
    <property type="protein sequence ID" value="RFC63206.1"/>
    <property type="molecule type" value="Genomic_DNA"/>
</dbReference>
<evidence type="ECO:0000259" key="5">
    <source>
        <dbReference type="PROSITE" id="PS50931"/>
    </source>
</evidence>
<dbReference type="InterPro" id="IPR000847">
    <property type="entry name" value="LysR_HTH_N"/>
</dbReference>
<evidence type="ECO:0000256" key="4">
    <source>
        <dbReference type="ARBA" id="ARBA00023163"/>
    </source>
</evidence>
<dbReference type="Gene3D" id="1.10.10.10">
    <property type="entry name" value="Winged helix-like DNA-binding domain superfamily/Winged helix DNA-binding domain"/>
    <property type="match status" value="1"/>
</dbReference>
<sequence length="308" mass="34062">MPSLSRFPLSHFLAVVKHGGIGKAATVLGVAQPAVTKSIQRLEERCGASLFERLPRGMRLTAVGEALVRHAQLIEMEYRNAEVEIAALIGGQRGTINVGAGPTWLRRYLPRAIARLHATQPNVVVRVHTGTHDLLIPALREGHLDLVLSALRPQDFLVDDEITHESLVQDALVLIAREEHPLARRNGFEPAELLDFPWIVPLSDIQNRDILKATFRRLGLPKPKPAVEAASVTITLSLLREADYLCFQAAHYLFSPEAAGLVKLDMSTFSWQRDAGVSYRNTGTMISATRLLLDELRLAVDHHISLSI</sequence>
<feature type="domain" description="HTH lysR-type" evidence="5">
    <location>
        <begin position="12"/>
        <end position="61"/>
    </location>
</feature>
<dbReference type="InterPro" id="IPR036388">
    <property type="entry name" value="WH-like_DNA-bd_sf"/>
</dbReference>
<keyword evidence="7" id="KW-1185">Reference proteome</keyword>
<evidence type="ECO:0000256" key="1">
    <source>
        <dbReference type="ARBA" id="ARBA00009437"/>
    </source>
</evidence>
<dbReference type="InterPro" id="IPR036390">
    <property type="entry name" value="WH_DNA-bd_sf"/>
</dbReference>
<dbReference type="GO" id="GO:0003677">
    <property type="term" value="F:DNA binding"/>
    <property type="evidence" value="ECO:0007669"/>
    <property type="project" value="UniProtKB-KW"/>
</dbReference>
<dbReference type="Pfam" id="PF00126">
    <property type="entry name" value="HTH_1"/>
    <property type="match status" value="1"/>
</dbReference>
<organism evidence="6 7">
    <name type="scientific">Mesorhizobium denitrificans</name>
    <dbReference type="NCBI Taxonomy" id="2294114"/>
    <lineage>
        <taxon>Bacteria</taxon>
        <taxon>Pseudomonadati</taxon>
        <taxon>Pseudomonadota</taxon>
        <taxon>Alphaproteobacteria</taxon>
        <taxon>Hyphomicrobiales</taxon>
        <taxon>Phyllobacteriaceae</taxon>
        <taxon>Mesorhizobium</taxon>
    </lineage>
</organism>
<dbReference type="Proteomes" id="UP000262379">
    <property type="component" value="Unassembled WGS sequence"/>
</dbReference>
<evidence type="ECO:0000256" key="3">
    <source>
        <dbReference type="ARBA" id="ARBA00023125"/>
    </source>
</evidence>
<proteinExistence type="inferred from homology"/>
<dbReference type="GO" id="GO:0003700">
    <property type="term" value="F:DNA-binding transcription factor activity"/>
    <property type="evidence" value="ECO:0007669"/>
    <property type="project" value="InterPro"/>
</dbReference>
<dbReference type="AlphaFoldDB" id="A0A371X1V0"/>
<accession>A0A371X1V0</accession>
<dbReference type="InterPro" id="IPR005119">
    <property type="entry name" value="LysR_subst-bd"/>
</dbReference>
<dbReference type="GO" id="GO:0005829">
    <property type="term" value="C:cytosol"/>
    <property type="evidence" value="ECO:0007669"/>
    <property type="project" value="TreeGrafter"/>
</dbReference>
<dbReference type="SUPFAM" id="SSF46785">
    <property type="entry name" value="Winged helix' DNA-binding domain"/>
    <property type="match status" value="1"/>
</dbReference>
<dbReference type="Pfam" id="PF03466">
    <property type="entry name" value="LysR_substrate"/>
    <property type="match status" value="1"/>
</dbReference>
<dbReference type="SUPFAM" id="SSF53850">
    <property type="entry name" value="Periplasmic binding protein-like II"/>
    <property type="match status" value="1"/>
</dbReference>